<feature type="domain" description="FAD-dependent protein C-terminal" evidence="2">
    <location>
        <begin position="261"/>
        <end position="410"/>
    </location>
</feature>
<dbReference type="PIRSF" id="PIRSF038984">
    <property type="entry name" value="FAD_binding_protein"/>
    <property type="match status" value="1"/>
</dbReference>
<feature type="domain" description="FAD-binding" evidence="1">
    <location>
        <begin position="4"/>
        <end position="36"/>
    </location>
</feature>
<dbReference type="EMBL" id="CP072943">
    <property type="protein sequence ID" value="QTX32787.1"/>
    <property type="molecule type" value="Genomic_DNA"/>
</dbReference>
<dbReference type="Pfam" id="PF01494">
    <property type="entry name" value="FAD_binding_3"/>
    <property type="match status" value="1"/>
</dbReference>
<name>A0A9Q7F035_9BACT</name>
<dbReference type="InterPro" id="IPR036188">
    <property type="entry name" value="FAD/NAD-bd_sf"/>
</dbReference>
<evidence type="ECO:0000259" key="2">
    <source>
        <dbReference type="Pfam" id="PF21688"/>
    </source>
</evidence>
<evidence type="ECO:0000259" key="1">
    <source>
        <dbReference type="Pfam" id="PF01494"/>
    </source>
</evidence>
<organism evidence="3 4">
    <name type="scientific">Aminithiophilus ramosus</name>
    <dbReference type="NCBI Taxonomy" id="3029084"/>
    <lineage>
        <taxon>Bacteria</taxon>
        <taxon>Thermotogati</taxon>
        <taxon>Synergistota</taxon>
        <taxon>Synergistia</taxon>
        <taxon>Synergistales</taxon>
        <taxon>Aminithiophilaceae</taxon>
        <taxon>Aminithiophilus</taxon>
    </lineage>
</organism>
<proteinExistence type="predicted"/>
<protein>
    <submittedName>
        <fullName evidence="3">FAD-binding protein</fullName>
    </submittedName>
</protein>
<dbReference type="Gene3D" id="3.50.50.60">
    <property type="entry name" value="FAD/NAD(P)-binding domain"/>
    <property type="match status" value="2"/>
</dbReference>
<dbReference type="KEGG" id="aram:KAR29_02310"/>
<dbReference type="InterPro" id="IPR028348">
    <property type="entry name" value="FAD-binding_protein"/>
</dbReference>
<dbReference type="AlphaFoldDB" id="A0A9Q7F035"/>
<dbReference type="PANTHER" id="PTHR43106:SF1">
    <property type="entry name" value="DEHYDROGENASE-RELATED"/>
    <property type="match status" value="1"/>
</dbReference>
<accession>A0A9Q7F035</accession>
<dbReference type="GO" id="GO:0071949">
    <property type="term" value="F:FAD binding"/>
    <property type="evidence" value="ECO:0007669"/>
    <property type="project" value="InterPro"/>
</dbReference>
<keyword evidence="4" id="KW-1185">Reference proteome</keyword>
<evidence type="ECO:0000313" key="4">
    <source>
        <dbReference type="Proteomes" id="UP000671879"/>
    </source>
</evidence>
<dbReference type="Proteomes" id="UP000671879">
    <property type="component" value="Chromosome"/>
</dbReference>
<reference evidence="4" key="1">
    <citation type="submission" date="2021-04" db="EMBL/GenBank/DDBJ databases">
        <title>A novel Synergistetes isolate from a pyrite-forming mixed culture.</title>
        <authorList>
            <person name="Bunk B."/>
            <person name="Sproer C."/>
            <person name="Spring S."/>
            <person name="Pester M."/>
        </authorList>
    </citation>
    <scope>NUCLEOTIDE SEQUENCE [LARGE SCALE GENOMIC DNA]</scope>
    <source>
        <strain evidence="4">J.5.4.2-T.3.5.2</strain>
    </source>
</reference>
<evidence type="ECO:0000313" key="3">
    <source>
        <dbReference type="EMBL" id="QTX32787.1"/>
    </source>
</evidence>
<dbReference type="PANTHER" id="PTHR43106">
    <property type="entry name" value="DEHYDROGENASE-RELATED"/>
    <property type="match status" value="1"/>
</dbReference>
<sequence length="463" mass="50285">MKNDYDVIIVGTGPAGLFAARELIAAGRDVLLVDKGKPLEERHCPLKEGKVSRCIHCRPCNVICGWGGAGAFSDGKLTLTPEFGGNLERYVGRDKLLKLIDAVDAVYVGYGADMPVYSPDGDFAREIARRGRTTGLRIIPASIRHMGTDRSKAVLASVYEDLVGRCDILVKTEVERVLVDGGEVRAVRLSDGREIAGRVVLLTPGREGAPWMERVARELHLTIDSLPVDIGVRVEIPADWAREVTDQFYEVKALFNAPTFDDKVRTFCMCPGGEVVTEYQSEKEIVTVNGHSNHDVKTENTNFALLVSTEFTEPFHDPNGYGSHIARLANMLGGTVLVQRLGDLKSGRRSTASRIERGLVRPTLATAEPGDLSFVLPYRHLKDIMEMITALNAIMPGIDGPHTLLYGVEVKFYSLRLALSEELQSSVKGLFVAGDGGGVTRGVIQASASGIVAAQGIEKALSR</sequence>
<dbReference type="SUPFAM" id="SSF51905">
    <property type="entry name" value="FAD/NAD(P)-binding domain"/>
    <property type="match status" value="1"/>
</dbReference>
<dbReference type="InterPro" id="IPR002938">
    <property type="entry name" value="FAD-bd"/>
</dbReference>
<gene>
    <name evidence="3" type="ORF">KAR29_02310</name>
</gene>
<dbReference type="InterPro" id="IPR049516">
    <property type="entry name" value="FAD-depend_C"/>
</dbReference>
<dbReference type="RefSeq" id="WP_274374041.1">
    <property type="nucleotide sequence ID" value="NZ_CP072943.1"/>
</dbReference>
<dbReference type="Pfam" id="PF21688">
    <property type="entry name" value="FAD-depend_C"/>
    <property type="match status" value="1"/>
</dbReference>